<name>A0ABN7WSQ2_GIGMA</name>
<proteinExistence type="predicted"/>
<feature type="signal peptide" evidence="1">
    <location>
        <begin position="1"/>
        <end position="21"/>
    </location>
</feature>
<dbReference type="Proteomes" id="UP000789901">
    <property type="component" value="Unassembled WGS sequence"/>
</dbReference>
<gene>
    <name evidence="2" type="ORF">GMARGA_LOCUS34675</name>
</gene>
<keyword evidence="1" id="KW-0732">Signal</keyword>
<comment type="caution">
    <text evidence="2">The sequence shown here is derived from an EMBL/GenBank/DDBJ whole genome shotgun (WGS) entry which is preliminary data.</text>
</comment>
<keyword evidence="3" id="KW-1185">Reference proteome</keyword>
<evidence type="ECO:0000313" key="2">
    <source>
        <dbReference type="EMBL" id="CAG8839941.1"/>
    </source>
</evidence>
<reference evidence="2 3" key="1">
    <citation type="submission" date="2021-06" db="EMBL/GenBank/DDBJ databases">
        <authorList>
            <person name="Kallberg Y."/>
            <person name="Tangrot J."/>
            <person name="Rosling A."/>
        </authorList>
    </citation>
    <scope>NUCLEOTIDE SEQUENCE [LARGE SCALE GENOMIC DNA]</scope>
    <source>
        <strain evidence="2 3">120-4 pot B 10/14</strain>
    </source>
</reference>
<feature type="non-terminal residue" evidence="2">
    <location>
        <position position="1"/>
    </location>
</feature>
<evidence type="ECO:0000313" key="3">
    <source>
        <dbReference type="Proteomes" id="UP000789901"/>
    </source>
</evidence>
<dbReference type="EMBL" id="CAJVQB010061624">
    <property type="protein sequence ID" value="CAG8839941.1"/>
    <property type="molecule type" value="Genomic_DNA"/>
</dbReference>
<organism evidence="2 3">
    <name type="scientific">Gigaspora margarita</name>
    <dbReference type="NCBI Taxonomy" id="4874"/>
    <lineage>
        <taxon>Eukaryota</taxon>
        <taxon>Fungi</taxon>
        <taxon>Fungi incertae sedis</taxon>
        <taxon>Mucoromycota</taxon>
        <taxon>Glomeromycotina</taxon>
        <taxon>Glomeromycetes</taxon>
        <taxon>Diversisporales</taxon>
        <taxon>Gigasporaceae</taxon>
        <taxon>Gigaspora</taxon>
    </lineage>
</organism>
<evidence type="ECO:0000256" key="1">
    <source>
        <dbReference type="SAM" id="SignalP"/>
    </source>
</evidence>
<accession>A0ABN7WSQ2</accession>
<sequence length="46" mass="4897">SSLALLLVSSFGSLFISLVKIELKTEFSEGIQETTSSIEGVGNINH</sequence>
<feature type="chain" id="PRO_5047238617" evidence="1">
    <location>
        <begin position="22"/>
        <end position="46"/>
    </location>
</feature>
<protein>
    <submittedName>
        <fullName evidence="2">13274_t:CDS:1</fullName>
    </submittedName>
</protein>